<organism evidence="12 13">
    <name type="scientific">Choanephora cucurbitarum</name>
    <dbReference type="NCBI Taxonomy" id="101091"/>
    <lineage>
        <taxon>Eukaryota</taxon>
        <taxon>Fungi</taxon>
        <taxon>Fungi incertae sedis</taxon>
        <taxon>Mucoromycota</taxon>
        <taxon>Mucoromycotina</taxon>
        <taxon>Mucoromycetes</taxon>
        <taxon>Mucorales</taxon>
        <taxon>Mucorineae</taxon>
        <taxon>Choanephoraceae</taxon>
        <taxon>Choanephoroideae</taxon>
        <taxon>Choanephora</taxon>
    </lineage>
</organism>
<evidence type="ECO:0000256" key="9">
    <source>
        <dbReference type="SAM" id="MobiDB-lite"/>
    </source>
</evidence>
<keyword evidence="5 8" id="KW-0103">Bromodomain</keyword>
<comment type="caution">
    <text evidence="12">The sequence shown here is derived from an EMBL/GenBank/DDBJ whole genome shotgun (WGS) entry which is preliminary data.</text>
</comment>
<dbReference type="AlphaFoldDB" id="A0A1C7NJT5"/>
<feature type="compositionally biased region" description="Polar residues" evidence="9">
    <location>
        <begin position="402"/>
        <end position="411"/>
    </location>
</feature>
<dbReference type="PANTHER" id="PTHR16062:SF19">
    <property type="entry name" value="PROTEIN POLYBROMO-1"/>
    <property type="match status" value="1"/>
</dbReference>
<comment type="subcellular location">
    <subcellularLocation>
        <location evidence="1">Nucleus</location>
    </subcellularLocation>
</comment>
<dbReference type="SUPFAM" id="SSF56112">
    <property type="entry name" value="Protein kinase-like (PK-like)"/>
    <property type="match status" value="1"/>
</dbReference>
<dbReference type="InterPro" id="IPR001487">
    <property type="entry name" value="Bromodomain"/>
</dbReference>
<dbReference type="Gene3D" id="1.10.510.10">
    <property type="entry name" value="Transferase(Phosphotransferase) domain 1"/>
    <property type="match status" value="1"/>
</dbReference>
<evidence type="ECO:0000256" key="5">
    <source>
        <dbReference type="ARBA" id="ARBA00023117"/>
    </source>
</evidence>
<evidence type="ECO:0000256" key="4">
    <source>
        <dbReference type="ARBA" id="ARBA00023015"/>
    </source>
</evidence>
<dbReference type="PRINTS" id="PR00503">
    <property type="entry name" value="BROMODOMAIN"/>
</dbReference>
<evidence type="ECO:0000259" key="10">
    <source>
        <dbReference type="PROSITE" id="PS50011"/>
    </source>
</evidence>
<evidence type="ECO:0000256" key="1">
    <source>
        <dbReference type="ARBA" id="ARBA00004123"/>
    </source>
</evidence>
<dbReference type="GO" id="GO:0006338">
    <property type="term" value="P:chromatin remodeling"/>
    <property type="evidence" value="ECO:0007669"/>
    <property type="project" value="InterPro"/>
</dbReference>
<dbReference type="InterPro" id="IPR000719">
    <property type="entry name" value="Prot_kinase_dom"/>
</dbReference>
<evidence type="ECO:0008006" key="14">
    <source>
        <dbReference type="Google" id="ProtNLM"/>
    </source>
</evidence>
<feature type="domain" description="Bromo" evidence="11">
    <location>
        <begin position="51"/>
        <end position="101"/>
    </location>
</feature>
<keyword evidence="3" id="KW-0156">Chromatin regulator</keyword>
<dbReference type="InterPro" id="IPR011009">
    <property type="entry name" value="Kinase-like_dom_sf"/>
</dbReference>
<dbReference type="GO" id="GO:0005524">
    <property type="term" value="F:ATP binding"/>
    <property type="evidence" value="ECO:0007669"/>
    <property type="project" value="InterPro"/>
</dbReference>
<dbReference type="PANTHER" id="PTHR16062">
    <property type="entry name" value="SWI/SNF-RELATED"/>
    <property type="match status" value="1"/>
</dbReference>
<evidence type="ECO:0000256" key="6">
    <source>
        <dbReference type="ARBA" id="ARBA00023163"/>
    </source>
</evidence>
<dbReference type="EMBL" id="LUGH01000106">
    <property type="protein sequence ID" value="OBZ89240.1"/>
    <property type="molecule type" value="Genomic_DNA"/>
</dbReference>
<evidence type="ECO:0000259" key="11">
    <source>
        <dbReference type="PROSITE" id="PS50014"/>
    </source>
</evidence>
<dbReference type="SMART" id="SM00297">
    <property type="entry name" value="BROMO"/>
    <property type="match status" value="1"/>
</dbReference>
<evidence type="ECO:0000256" key="2">
    <source>
        <dbReference type="ARBA" id="ARBA00022737"/>
    </source>
</evidence>
<feature type="compositionally biased region" description="Polar residues" evidence="9">
    <location>
        <begin position="549"/>
        <end position="566"/>
    </location>
</feature>
<dbReference type="Pfam" id="PF00069">
    <property type="entry name" value="Pkinase"/>
    <property type="match status" value="1"/>
</dbReference>
<keyword evidence="4" id="KW-0805">Transcription regulation</keyword>
<dbReference type="GO" id="GO:0006368">
    <property type="term" value="P:transcription elongation by RNA polymerase II"/>
    <property type="evidence" value="ECO:0007669"/>
    <property type="project" value="TreeGrafter"/>
</dbReference>
<evidence type="ECO:0000256" key="7">
    <source>
        <dbReference type="ARBA" id="ARBA00023242"/>
    </source>
</evidence>
<reference evidence="12 13" key="1">
    <citation type="submission" date="2016-03" db="EMBL/GenBank/DDBJ databases">
        <title>Choanephora cucurbitarum.</title>
        <authorList>
            <person name="Min B."/>
            <person name="Park H."/>
            <person name="Park J.-H."/>
            <person name="Shin H.-D."/>
            <person name="Choi I.-G."/>
        </authorList>
    </citation>
    <scope>NUCLEOTIDE SEQUENCE [LARGE SCALE GENOMIC DNA]</scope>
    <source>
        <strain evidence="12 13">KUS-F28377</strain>
    </source>
</reference>
<dbReference type="GO" id="GO:0004672">
    <property type="term" value="F:protein kinase activity"/>
    <property type="evidence" value="ECO:0007669"/>
    <property type="project" value="InterPro"/>
</dbReference>
<feature type="compositionally biased region" description="Polar residues" evidence="9">
    <location>
        <begin position="612"/>
        <end position="627"/>
    </location>
</feature>
<dbReference type="CDD" id="cd04369">
    <property type="entry name" value="Bromodomain"/>
    <property type="match status" value="1"/>
</dbReference>
<dbReference type="Gene3D" id="1.20.920.10">
    <property type="entry name" value="Bromodomain-like"/>
    <property type="match status" value="1"/>
</dbReference>
<evidence type="ECO:0000313" key="12">
    <source>
        <dbReference type="EMBL" id="OBZ89240.1"/>
    </source>
</evidence>
<feature type="domain" description="Protein kinase" evidence="10">
    <location>
        <begin position="733"/>
        <end position="894"/>
    </location>
</feature>
<feature type="compositionally biased region" description="Polar residues" evidence="9">
    <location>
        <begin position="452"/>
        <end position="486"/>
    </location>
</feature>
<dbReference type="STRING" id="101091.A0A1C7NJT5"/>
<dbReference type="SUPFAM" id="SSF47370">
    <property type="entry name" value="Bromodomain"/>
    <property type="match status" value="1"/>
</dbReference>
<keyword evidence="2" id="KW-0677">Repeat</keyword>
<accession>A0A1C7NJT5</accession>
<feature type="compositionally biased region" description="Basic and acidic residues" evidence="9">
    <location>
        <begin position="420"/>
        <end position="436"/>
    </location>
</feature>
<dbReference type="GO" id="GO:0003682">
    <property type="term" value="F:chromatin binding"/>
    <property type="evidence" value="ECO:0007669"/>
    <property type="project" value="TreeGrafter"/>
</dbReference>
<dbReference type="Proteomes" id="UP000093000">
    <property type="component" value="Unassembled WGS sequence"/>
</dbReference>
<protein>
    <recommendedName>
        <fullName evidence="14">Protein kinase domain-containing protein</fullName>
    </recommendedName>
</protein>
<gene>
    <name evidence="12" type="ORF">A0J61_02725</name>
</gene>
<dbReference type="PROSITE" id="PS50014">
    <property type="entry name" value="BROMODOMAIN_2"/>
    <property type="match status" value="1"/>
</dbReference>
<feature type="compositionally biased region" description="Low complexity" evidence="9">
    <location>
        <begin position="504"/>
        <end position="522"/>
    </location>
</feature>
<proteinExistence type="predicted"/>
<dbReference type="GO" id="GO:0016586">
    <property type="term" value="C:RSC-type complex"/>
    <property type="evidence" value="ECO:0007669"/>
    <property type="project" value="InterPro"/>
</dbReference>
<feature type="compositionally biased region" description="Acidic residues" evidence="9">
    <location>
        <begin position="595"/>
        <end position="604"/>
    </location>
</feature>
<dbReference type="OrthoDB" id="4062651at2759"/>
<dbReference type="InterPro" id="IPR037382">
    <property type="entry name" value="Rsc/polybromo"/>
</dbReference>
<keyword evidence="7" id="KW-0539">Nucleus</keyword>
<feature type="non-terminal residue" evidence="12">
    <location>
        <position position="894"/>
    </location>
</feature>
<feature type="region of interest" description="Disordered" evidence="9">
    <location>
        <begin position="402"/>
        <end position="631"/>
    </location>
</feature>
<dbReference type="Pfam" id="PF00439">
    <property type="entry name" value="Bromodomain"/>
    <property type="match status" value="1"/>
</dbReference>
<sequence>MLPTEHNELQIKGVDTPSADFRKCVFVIDELLSCYDCYQFLIPVPRTAFVYHHEIKQPMDFRTLEQNLYSNKYSTYEEFVRDLELIWNNARQFHRSFDLIYQQAENLCRRFEALSIYLNGGIQPYYLSVALANRETVTNRQLPEEIVSHDNKSSVSLSPPPPPFPMYKEIDLPKKSNLYFIQALSEQDCATKKLRGFSNVRVLFQCLNASFFSYTDATDHTKTPLPRFYIAKNRTLLNQAKTDPNGALAILFNVQLTPLKPDASQKNLYQMHSTVVLCEPVGDTHNFDDSTMDKSTKHEFFPKAWLKLKVQHVVHNAVATVDSDLDRNYLKKPYNTFRLSTKTPVDPKKVSNNELAKQFVRSILEPVSSKQSILNHHPHNGSSDVLKEQQIVPLASSATMNASIPTKSSSLPLGPTLIGKTKEPESQALTEQDKSTISKKHHEQTAAALPLNSKSQGPTNEGQAINLSHSNTVKSPTASLSTTNIEKSSSKSKQLKPSDTFIDSTASTESSKSTTSPKTLTSIRLVVKKPDPELGKGKRTIKSKADVGSSLSPPQHQSTPQLSPSTKRIDLPLYRGSAQNYTQEEDSDSTASYEYSDEEGGGGEEDSKPIDKTTSVASNYSESQNSLRIDMIEKRDDMNQLSKNESHHEINTHIKEVEDGTGKKTSSQPPAVYERYLEPSVAQEESRVDKAQLPEIEKQYYLEASKQLWLKITKYAHQKKVPVINVKQYNVHASSTTPNAEGFFKNVFFDPHDHKKVIQTFKKMTITQRTTEIAGLLTLKGLPHMGQITHVLKEDHGEIIGLCMERYQKTLKQYTHAHSHHRLTAYQKMDLILQMLESIATLHRAGLAHRDLSEVNFMVNQTEYKLRDGSPKAALYLIDFGKSTFTSPDVCRCW</sequence>
<evidence type="ECO:0000313" key="13">
    <source>
        <dbReference type="Proteomes" id="UP000093000"/>
    </source>
</evidence>
<dbReference type="PROSITE" id="PS50011">
    <property type="entry name" value="PROTEIN_KINASE_DOM"/>
    <property type="match status" value="1"/>
</dbReference>
<keyword evidence="6" id="KW-0804">Transcription</keyword>
<evidence type="ECO:0000256" key="8">
    <source>
        <dbReference type="PROSITE-ProRule" id="PRU00035"/>
    </source>
</evidence>
<dbReference type="InterPro" id="IPR036427">
    <property type="entry name" value="Bromodomain-like_sf"/>
</dbReference>
<name>A0A1C7NJT5_9FUNG</name>
<evidence type="ECO:0000256" key="3">
    <source>
        <dbReference type="ARBA" id="ARBA00022853"/>
    </source>
</evidence>
<keyword evidence="13" id="KW-1185">Reference proteome</keyword>
<dbReference type="InParanoid" id="A0A1C7NJT5"/>